<comment type="caution">
    <text evidence="1">The sequence shown here is derived from an EMBL/GenBank/DDBJ whole genome shotgun (WGS) entry which is preliminary data.</text>
</comment>
<dbReference type="AlphaFoldDB" id="A0A317VZK9"/>
<dbReference type="Proteomes" id="UP000246171">
    <property type="component" value="Unassembled WGS sequence"/>
</dbReference>
<organism evidence="1 2">
    <name type="scientific">Aspergillus eucalypticola (strain CBS 122712 / IBT 29274)</name>
    <dbReference type="NCBI Taxonomy" id="1448314"/>
    <lineage>
        <taxon>Eukaryota</taxon>
        <taxon>Fungi</taxon>
        <taxon>Dikarya</taxon>
        <taxon>Ascomycota</taxon>
        <taxon>Pezizomycotina</taxon>
        <taxon>Eurotiomycetes</taxon>
        <taxon>Eurotiomycetidae</taxon>
        <taxon>Eurotiales</taxon>
        <taxon>Aspergillaceae</taxon>
        <taxon>Aspergillus</taxon>
        <taxon>Aspergillus subgen. Circumdati</taxon>
    </lineage>
</organism>
<dbReference type="EMBL" id="MSFU01000005">
    <property type="protein sequence ID" value="PWY79794.1"/>
    <property type="molecule type" value="Genomic_DNA"/>
</dbReference>
<proteinExistence type="predicted"/>
<name>A0A317VZK9_ASPEC</name>
<sequence>MFRRQIYAPCNLLPSLVGEASHQPSMGAPYHSVIPVVYDVGRGHLRAVYLITVY</sequence>
<dbReference type="GeneID" id="37052498"/>
<evidence type="ECO:0000313" key="2">
    <source>
        <dbReference type="Proteomes" id="UP000246171"/>
    </source>
</evidence>
<dbReference type="VEuPathDB" id="FungiDB:BO83DRAFT_375738"/>
<dbReference type="RefSeq" id="XP_025390941.1">
    <property type="nucleotide sequence ID" value="XM_025530536.1"/>
</dbReference>
<accession>A0A317VZK9</accession>
<reference evidence="1" key="1">
    <citation type="submission" date="2016-12" db="EMBL/GenBank/DDBJ databases">
        <title>The genomes of Aspergillus section Nigri reveals drivers in fungal speciation.</title>
        <authorList>
            <consortium name="DOE Joint Genome Institute"/>
            <person name="Vesth T.C."/>
            <person name="Nybo J."/>
            <person name="Theobald S."/>
            <person name="Brandl J."/>
            <person name="Frisvad J.C."/>
            <person name="Nielsen K.F."/>
            <person name="Lyhne E.K."/>
            <person name="Kogle M.E."/>
            <person name="Kuo A."/>
            <person name="Riley R."/>
            <person name="Clum A."/>
            <person name="Nolan M."/>
            <person name="Lipzen A."/>
            <person name="Salamov A."/>
            <person name="Henrissat B."/>
            <person name="Wiebenga A."/>
            <person name="De vries R.P."/>
            <person name="Grigoriev I.V."/>
            <person name="Mortensen U.H."/>
            <person name="Andersen M.R."/>
            <person name="Baker S.E."/>
        </authorList>
    </citation>
    <scope>NUCLEOTIDE SEQUENCE</scope>
    <source>
        <strain evidence="1">CBS 122712</strain>
    </source>
</reference>
<gene>
    <name evidence="1" type="ORF">BO83DRAFT_375738</name>
</gene>
<evidence type="ECO:0000313" key="1">
    <source>
        <dbReference type="EMBL" id="PWY79794.1"/>
    </source>
</evidence>
<protein>
    <submittedName>
        <fullName evidence="1">Uncharacterized protein</fullName>
    </submittedName>
</protein>
<keyword evidence="2" id="KW-1185">Reference proteome</keyword>